<gene>
    <name evidence="7" type="primary">LOC113064357</name>
</gene>
<evidence type="ECO:0000256" key="3">
    <source>
        <dbReference type="RuleBase" id="RU003818"/>
    </source>
</evidence>
<sequence>MISSLTFVSRGRSSSIMLLFLCVLYLVLYHQASGMNVQHRQKRNIGQKSVPAWMLYERSLCEPRETLVKVEDEFPEVMNMRIFPSCVPLKRCGGCCSDEATLCVNVSSYTTVMQFMQLNVQGETIDLQFVEHSQCECRFRDQL</sequence>
<evidence type="ECO:0000259" key="5">
    <source>
        <dbReference type="PROSITE" id="PS50278"/>
    </source>
</evidence>
<dbReference type="GO" id="GO:0045766">
    <property type="term" value="P:positive regulation of angiogenesis"/>
    <property type="evidence" value="ECO:0007669"/>
    <property type="project" value="TreeGrafter"/>
</dbReference>
<proteinExistence type="inferred from homology"/>
<dbReference type="GO" id="GO:0016020">
    <property type="term" value="C:membrane"/>
    <property type="evidence" value="ECO:0007669"/>
    <property type="project" value="InterPro"/>
</dbReference>
<feature type="chain" id="PRO_5027595807" evidence="4">
    <location>
        <begin position="35"/>
        <end position="143"/>
    </location>
</feature>
<dbReference type="GO" id="GO:0002040">
    <property type="term" value="P:sprouting angiogenesis"/>
    <property type="evidence" value="ECO:0007669"/>
    <property type="project" value="TreeGrafter"/>
</dbReference>
<comment type="similarity">
    <text evidence="3">Belongs to the PDGF/VEGF growth factor family.</text>
</comment>
<dbReference type="GO" id="GO:0001938">
    <property type="term" value="P:positive regulation of endothelial cell proliferation"/>
    <property type="evidence" value="ECO:0007669"/>
    <property type="project" value="TreeGrafter"/>
</dbReference>
<evidence type="ECO:0000256" key="1">
    <source>
        <dbReference type="ARBA" id="ARBA00023030"/>
    </source>
</evidence>
<keyword evidence="6" id="KW-1185">Reference proteome</keyword>
<reference evidence="7" key="1">
    <citation type="submission" date="2025-08" db="UniProtKB">
        <authorList>
            <consortium name="RefSeq"/>
        </authorList>
    </citation>
    <scope>IDENTIFICATION</scope>
    <source>
        <strain evidence="7">Wakin</strain>
        <tissue evidence="7">Muscle</tissue>
    </source>
</reference>
<dbReference type="PROSITE" id="PS00249">
    <property type="entry name" value="PDGF_1"/>
    <property type="match status" value="1"/>
</dbReference>
<evidence type="ECO:0000313" key="7">
    <source>
        <dbReference type="RefSeq" id="XP_026090906.1"/>
    </source>
</evidence>
<keyword evidence="4" id="KW-0732">Signal</keyword>
<name>A0A6P6M4S9_CARAU</name>
<keyword evidence="2" id="KW-1015">Disulfide bond</keyword>
<dbReference type="GO" id="GO:0008083">
    <property type="term" value="F:growth factor activity"/>
    <property type="evidence" value="ECO:0007669"/>
    <property type="project" value="UniProtKB-KW"/>
</dbReference>
<dbReference type="GO" id="GO:0050930">
    <property type="term" value="P:induction of positive chemotaxis"/>
    <property type="evidence" value="ECO:0007669"/>
    <property type="project" value="TreeGrafter"/>
</dbReference>
<dbReference type="OrthoDB" id="6370328at2759"/>
<dbReference type="KEGG" id="caua:113064357"/>
<evidence type="ECO:0000256" key="2">
    <source>
        <dbReference type="ARBA" id="ARBA00023157"/>
    </source>
</evidence>
<dbReference type="GeneID" id="113064357"/>
<dbReference type="GO" id="GO:0005172">
    <property type="term" value="F:vascular endothelial growth factor receptor binding"/>
    <property type="evidence" value="ECO:0007669"/>
    <property type="project" value="TreeGrafter"/>
</dbReference>
<evidence type="ECO:0000313" key="6">
    <source>
        <dbReference type="Proteomes" id="UP000515129"/>
    </source>
</evidence>
<dbReference type="Gene3D" id="2.10.90.10">
    <property type="entry name" value="Cystine-knot cytokines"/>
    <property type="match status" value="1"/>
</dbReference>
<protein>
    <submittedName>
        <fullName evidence="7">Snake venom vascular endothelial growth factor toxin ICPP-like</fullName>
    </submittedName>
</protein>
<dbReference type="AlphaFoldDB" id="A0A6P6M4S9"/>
<dbReference type="PROSITE" id="PS50278">
    <property type="entry name" value="PDGF_2"/>
    <property type="match status" value="1"/>
</dbReference>
<dbReference type="GO" id="GO:0001666">
    <property type="term" value="P:response to hypoxia"/>
    <property type="evidence" value="ECO:0007669"/>
    <property type="project" value="TreeGrafter"/>
</dbReference>
<dbReference type="SUPFAM" id="SSF57501">
    <property type="entry name" value="Cystine-knot cytokines"/>
    <property type="match status" value="1"/>
</dbReference>
<dbReference type="InterPro" id="IPR000072">
    <property type="entry name" value="PDGF/VEGF_dom"/>
</dbReference>
<dbReference type="GO" id="GO:0060754">
    <property type="term" value="P:positive regulation of mast cell chemotaxis"/>
    <property type="evidence" value="ECO:0007669"/>
    <property type="project" value="TreeGrafter"/>
</dbReference>
<organism evidence="6 7">
    <name type="scientific">Carassius auratus</name>
    <name type="common">Goldfish</name>
    <dbReference type="NCBI Taxonomy" id="7957"/>
    <lineage>
        <taxon>Eukaryota</taxon>
        <taxon>Metazoa</taxon>
        <taxon>Chordata</taxon>
        <taxon>Craniata</taxon>
        <taxon>Vertebrata</taxon>
        <taxon>Euteleostomi</taxon>
        <taxon>Actinopterygii</taxon>
        <taxon>Neopterygii</taxon>
        <taxon>Teleostei</taxon>
        <taxon>Ostariophysi</taxon>
        <taxon>Cypriniformes</taxon>
        <taxon>Cyprinidae</taxon>
        <taxon>Cyprininae</taxon>
        <taxon>Carassius</taxon>
    </lineage>
</organism>
<feature type="signal peptide" evidence="4">
    <location>
        <begin position="1"/>
        <end position="34"/>
    </location>
</feature>
<dbReference type="RefSeq" id="XP_026090906.1">
    <property type="nucleotide sequence ID" value="XM_026235121.1"/>
</dbReference>
<keyword evidence="1 3" id="KW-0339">Growth factor</keyword>
<feature type="domain" description="Platelet-derived growth factor (PDGF) family profile" evidence="5">
    <location>
        <begin position="48"/>
        <end position="142"/>
    </location>
</feature>
<dbReference type="PANTHER" id="PTHR12025:SF14">
    <property type="entry name" value="SNAKE VENOM VASCULAR ENDOTHELIAL GROWTH FACTOR TOXIN VR-1'-LIKE ISOFORM X1-RELATED"/>
    <property type="match status" value="1"/>
</dbReference>
<dbReference type="Proteomes" id="UP000515129">
    <property type="component" value="Chromosome 46"/>
</dbReference>
<dbReference type="GO" id="GO:0038084">
    <property type="term" value="P:vascular endothelial growth factor signaling pathway"/>
    <property type="evidence" value="ECO:0007669"/>
    <property type="project" value="TreeGrafter"/>
</dbReference>
<dbReference type="Pfam" id="PF00341">
    <property type="entry name" value="PDGF"/>
    <property type="match status" value="1"/>
</dbReference>
<dbReference type="GO" id="GO:0005615">
    <property type="term" value="C:extracellular space"/>
    <property type="evidence" value="ECO:0007669"/>
    <property type="project" value="TreeGrafter"/>
</dbReference>
<evidence type="ECO:0000256" key="4">
    <source>
        <dbReference type="SAM" id="SignalP"/>
    </source>
</evidence>
<dbReference type="InterPro" id="IPR029034">
    <property type="entry name" value="Cystine-knot_cytokine"/>
</dbReference>
<accession>A0A6P6M4S9</accession>
<dbReference type="GO" id="GO:0042056">
    <property type="term" value="F:chemoattractant activity"/>
    <property type="evidence" value="ECO:0007669"/>
    <property type="project" value="TreeGrafter"/>
</dbReference>
<dbReference type="InterPro" id="IPR023581">
    <property type="entry name" value="PD_growth_factor_CS"/>
</dbReference>
<dbReference type="PANTHER" id="PTHR12025">
    <property type="entry name" value="VASCULAR ENDOTHELIAL GROWTH FACTOR"/>
    <property type="match status" value="1"/>
</dbReference>
<dbReference type="GO" id="GO:0048010">
    <property type="term" value="P:vascular endothelial growth factor receptor signaling pathway"/>
    <property type="evidence" value="ECO:0007669"/>
    <property type="project" value="TreeGrafter"/>
</dbReference>
<dbReference type="InterPro" id="IPR050507">
    <property type="entry name" value="PDGF/VEGF_growth_factor"/>
</dbReference>
<dbReference type="SMART" id="SM00141">
    <property type="entry name" value="PDGF"/>
    <property type="match status" value="1"/>
</dbReference>